<evidence type="ECO:0000256" key="10">
    <source>
        <dbReference type="ARBA" id="ARBA00023004"/>
    </source>
</evidence>
<keyword evidence="4" id="KW-1003">Cell membrane</keyword>
<feature type="domain" description="Cytochrome b561 bacterial/Ni-hydrogenase" evidence="14">
    <location>
        <begin position="13"/>
        <end position="184"/>
    </location>
</feature>
<name>A0ABS8IX13_9BURK</name>
<evidence type="ECO:0000259" key="14">
    <source>
        <dbReference type="Pfam" id="PF01292"/>
    </source>
</evidence>
<evidence type="ECO:0000256" key="9">
    <source>
        <dbReference type="ARBA" id="ARBA00022989"/>
    </source>
</evidence>
<evidence type="ECO:0000256" key="4">
    <source>
        <dbReference type="ARBA" id="ARBA00022475"/>
    </source>
</evidence>
<evidence type="ECO:0000256" key="12">
    <source>
        <dbReference type="ARBA" id="ARBA00037975"/>
    </source>
</evidence>
<dbReference type="Proteomes" id="UP001198701">
    <property type="component" value="Unassembled WGS sequence"/>
</dbReference>
<reference evidence="15 16" key="1">
    <citation type="submission" date="2021-11" db="EMBL/GenBank/DDBJ databases">
        <authorList>
            <person name="Huq M.A."/>
        </authorList>
    </citation>
    <scope>NUCLEOTIDE SEQUENCE [LARGE SCALE GENOMIC DNA]</scope>
    <source>
        <strain evidence="15 16">MAHUQ-52</strain>
    </source>
</reference>
<evidence type="ECO:0000313" key="16">
    <source>
        <dbReference type="Proteomes" id="UP001198701"/>
    </source>
</evidence>
<protein>
    <submittedName>
        <fullName evidence="15">Cytochrome b</fullName>
    </submittedName>
</protein>
<feature type="transmembrane region" description="Helical" evidence="13">
    <location>
        <begin position="20"/>
        <end position="38"/>
    </location>
</feature>
<dbReference type="SUPFAM" id="SSF81342">
    <property type="entry name" value="Transmembrane di-heme cytochromes"/>
    <property type="match status" value="1"/>
</dbReference>
<sequence length="184" mass="20654">MSTIKLTSSMRQRYTSTAMLFHWLVAVLVVAVFTLGLVMTDIPGLTPTKLRYFSWHKWIGVTVLMLAVLRVLWRLFHPAPAYPDTMARWQQRAANGLHILLYVLIFAVPLSGYFYSLASGVPVVYLGLFELPVLIDANPGLKPVLKGVHYWLNMLLAGAVGVHVAAALKHQFVDRDGVLRRMLP</sequence>
<comment type="caution">
    <text evidence="15">The sequence shown here is derived from an EMBL/GenBank/DDBJ whole genome shotgun (WGS) entry which is preliminary data.</text>
</comment>
<evidence type="ECO:0000256" key="5">
    <source>
        <dbReference type="ARBA" id="ARBA00022617"/>
    </source>
</evidence>
<feature type="transmembrane region" description="Helical" evidence="13">
    <location>
        <begin position="58"/>
        <end position="76"/>
    </location>
</feature>
<keyword evidence="7" id="KW-0479">Metal-binding</keyword>
<keyword evidence="9 13" id="KW-1133">Transmembrane helix</keyword>
<accession>A0ABS8IX13</accession>
<organism evidence="15 16">
    <name type="scientific">Massilia agrisoli</name>
    <dbReference type="NCBI Taxonomy" id="2892444"/>
    <lineage>
        <taxon>Bacteria</taxon>
        <taxon>Pseudomonadati</taxon>
        <taxon>Pseudomonadota</taxon>
        <taxon>Betaproteobacteria</taxon>
        <taxon>Burkholderiales</taxon>
        <taxon>Oxalobacteraceae</taxon>
        <taxon>Telluria group</taxon>
        <taxon>Massilia</taxon>
    </lineage>
</organism>
<dbReference type="PANTHER" id="PTHR30529:SF1">
    <property type="entry name" value="CYTOCHROME B561 HOMOLOG 2"/>
    <property type="match status" value="1"/>
</dbReference>
<gene>
    <name evidence="15" type="ORF">LMJ30_19085</name>
</gene>
<dbReference type="InterPro" id="IPR011577">
    <property type="entry name" value="Cyt_b561_bac/Ni-Hgenase"/>
</dbReference>
<comment type="cofactor">
    <cofactor evidence="1">
        <name>heme b</name>
        <dbReference type="ChEBI" id="CHEBI:60344"/>
    </cofactor>
</comment>
<feature type="transmembrane region" description="Helical" evidence="13">
    <location>
        <begin position="97"/>
        <end position="128"/>
    </location>
</feature>
<keyword evidence="5" id="KW-0349">Heme</keyword>
<evidence type="ECO:0000256" key="8">
    <source>
        <dbReference type="ARBA" id="ARBA00022982"/>
    </source>
</evidence>
<feature type="transmembrane region" description="Helical" evidence="13">
    <location>
        <begin position="148"/>
        <end position="168"/>
    </location>
</feature>
<evidence type="ECO:0000256" key="6">
    <source>
        <dbReference type="ARBA" id="ARBA00022692"/>
    </source>
</evidence>
<keyword evidence="11 13" id="KW-0472">Membrane</keyword>
<comment type="subcellular location">
    <subcellularLocation>
        <location evidence="2">Cell membrane</location>
        <topology evidence="2">Multi-pass membrane protein</topology>
    </subcellularLocation>
</comment>
<keyword evidence="3" id="KW-0813">Transport</keyword>
<evidence type="ECO:0000256" key="7">
    <source>
        <dbReference type="ARBA" id="ARBA00022723"/>
    </source>
</evidence>
<evidence type="ECO:0000256" key="3">
    <source>
        <dbReference type="ARBA" id="ARBA00022448"/>
    </source>
</evidence>
<evidence type="ECO:0000256" key="13">
    <source>
        <dbReference type="SAM" id="Phobius"/>
    </source>
</evidence>
<dbReference type="Pfam" id="PF01292">
    <property type="entry name" value="Ni_hydr_CYTB"/>
    <property type="match status" value="1"/>
</dbReference>
<dbReference type="PANTHER" id="PTHR30529">
    <property type="entry name" value="CYTOCHROME B561"/>
    <property type="match status" value="1"/>
</dbReference>
<evidence type="ECO:0000256" key="1">
    <source>
        <dbReference type="ARBA" id="ARBA00001970"/>
    </source>
</evidence>
<keyword evidence="10" id="KW-0408">Iron</keyword>
<keyword evidence="16" id="KW-1185">Reference proteome</keyword>
<evidence type="ECO:0000256" key="11">
    <source>
        <dbReference type="ARBA" id="ARBA00023136"/>
    </source>
</evidence>
<dbReference type="Gene3D" id="1.20.950.20">
    <property type="entry name" value="Transmembrane di-heme cytochromes, Chain C"/>
    <property type="match status" value="1"/>
</dbReference>
<keyword evidence="6 13" id="KW-0812">Transmembrane</keyword>
<evidence type="ECO:0000256" key="2">
    <source>
        <dbReference type="ARBA" id="ARBA00004651"/>
    </source>
</evidence>
<proteinExistence type="inferred from homology"/>
<dbReference type="EMBL" id="JAJHPV010000021">
    <property type="protein sequence ID" value="MCC6073041.1"/>
    <property type="molecule type" value="Genomic_DNA"/>
</dbReference>
<keyword evidence="8" id="KW-0249">Electron transport</keyword>
<evidence type="ECO:0000313" key="15">
    <source>
        <dbReference type="EMBL" id="MCC6073041.1"/>
    </source>
</evidence>
<comment type="similarity">
    <text evidence="12">Belongs to the cytochrome b561 family.</text>
</comment>
<dbReference type="InterPro" id="IPR016174">
    <property type="entry name" value="Di-haem_cyt_TM"/>
</dbReference>
<dbReference type="InterPro" id="IPR052168">
    <property type="entry name" value="Cytochrome_b561_oxidase"/>
</dbReference>